<dbReference type="InterPro" id="IPR015095">
    <property type="entry name" value="AlkB_hom8_N"/>
</dbReference>
<proteinExistence type="predicted"/>
<evidence type="ECO:0000259" key="2">
    <source>
        <dbReference type="PROSITE" id="PS50878"/>
    </source>
</evidence>
<evidence type="ECO:0000313" key="3">
    <source>
        <dbReference type="EMBL" id="KAK3509405.1"/>
    </source>
</evidence>
<dbReference type="Pfam" id="PF00078">
    <property type="entry name" value="RVT_1"/>
    <property type="match status" value="1"/>
</dbReference>
<dbReference type="PANTHER" id="PTHR47510">
    <property type="entry name" value="REVERSE TRANSCRIPTASE DOMAIN-CONTAINING PROTEIN"/>
    <property type="match status" value="1"/>
</dbReference>
<dbReference type="EMBL" id="JAUCMX010000027">
    <property type="protein sequence ID" value="KAK3509405.1"/>
    <property type="molecule type" value="Genomic_DNA"/>
</dbReference>
<dbReference type="CDD" id="cd01650">
    <property type="entry name" value="RT_nLTR_like"/>
    <property type="match status" value="1"/>
</dbReference>
<dbReference type="InterPro" id="IPR000477">
    <property type="entry name" value="RT_dom"/>
</dbReference>
<dbReference type="InterPro" id="IPR043502">
    <property type="entry name" value="DNA/RNA_pol_sf"/>
</dbReference>
<dbReference type="GO" id="GO:0016706">
    <property type="term" value="F:2-oxoglutarate-dependent dioxygenase activity"/>
    <property type="evidence" value="ECO:0007669"/>
    <property type="project" value="InterPro"/>
</dbReference>
<dbReference type="PROSITE" id="PS50878">
    <property type="entry name" value="RT_POL"/>
    <property type="match status" value="1"/>
</dbReference>
<organism evidence="3 4">
    <name type="scientific">Hemibagrus guttatus</name>
    <dbReference type="NCBI Taxonomy" id="175788"/>
    <lineage>
        <taxon>Eukaryota</taxon>
        <taxon>Metazoa</taxon>
        <taxon>Chordata</taxon>
        <taxon>Craniata</taxon>
        <taxon>Vertebrata</taxon>
        <taxon>Euteleostomi</taxon>
        <taxon>Actinopterygii</taxon>
        <taxon>Neopterygii</taxon>
        <taxon>Teleostei</taxon>
        <taxon>Ostariophysi</taxon>
        <taxon>Siluriformes</taxon>
        <taxon>Bagridae</taxon>
        <taxon>Hemibagrus</taxon>
    </lineage>
</organism>
<dbReference type="Pfam" id="PF09004">
    <property type="entry name" value="ALKBH8_N"/>
    <property type="match status" value="1"/>
</dbReference>
<accession>A0AAE0PX21</accession>
<gene>
    <name evidence="3" type="ORF">QTP70_033976</name>
</gene>
<keyword evidence="4" id="KW-1185">Reference proteome</keyword>
<reference evidence="3" key="1">
    <citation type="submission" date="2023-06" db="EMBL/GenBank/DDBJ databases">
        <title>Male Hemibagrus guttatus genome.</title>
        <authorList>
            <person name="Bian C."/>
        </authorList>
    </citation>
    <scope>NUCLEOTIDE SEQUENCE</scope>
    <source>
        <strain evidence="3">Male_cb2023</strain>
        <tissue evidence="3">Muscle</tissue>
    </source>
</reference>
<feature type="compositionally biased region" description="Pro residues" evidence="1">
    <location>
        <begin position="207"/>
        <end position="218"/>
    </location>
</feature>
<dbReference type="AlphaFoldDB" id="A0AAE0PX21"/>
<dbReference type="GO" id="GO:0008168">
    <property type="term" value="F:methyltransferase activity"/>
    <property type="evidence" value="ECO:0007669"/>
    <property type="project" value="InterPro"/>
</dbReference>
<evidence type="ECO:0000313" key="4">
    <source>
        <dbReference type="Proteomes" id="UP001274896"/>
    </source>
</evidence>
<dbReference type="PANTHER" id="PTHR47510:SF3">
    <property type="entry name" value="ENDO_EXONUCLEASE_PHOSPHATASE DOMAIN-CONTAINING PROTEIN"/>
    <property type="match status" value="1"/>
</dbReference>
<sequence>MVLPSIHLENLRSLPNKMDELLLLSRTNKDFSNSAALCFTESWLNDAIPDSALNLPGFQLLRADRVAESAGKSCGGGTCFYINERTYLTFNNDKPWFTAKLRYLRQAKEDAFRNGDRVLYNQARNTLNKEIRVAKRSYAKKLENQFSSNDPASVWKGLKDITNYKTPSPSTEANQQLAEDLNEFYCRFETASLTPHAPSEHLSTQPLTPPATPLPPPALRISEDDVRQIFLKQKRRKTPGPDGVTPACLKTCADQLAFIFSQIFNRSLELCEVPACFKRSTIIPIPKKPKITGLNDHRPVALTSVVMKSFERLVLSYLKNITGPLLDPLQFAYRANRSMDDAVNMGLHFILQHLDKSGTYVRLLFVDFSSAFNTIIPTLLQTKLTQLSVPSSICQWITSFLTDRHQLVKLGKFMSNSRTTSTGAPQGFVLSPLLFSLYTNDCTSTDPSVKLLKFVDDTTVIGLIQDGDESAYRQEIEQLAAWCSLNNLELNTLRTVEMIVDFRRNTPALPPLTIMNSTVPTVESFRFLGTTISQDLKWDTHIDATIKKAQQRLYFLRQLRKFNLPQELLTHFYSAVIESVLCTSITVWFGSATKSDIRRLQRTVRTAERIIGAPLPTLQELYTSRVRKRALKITLDPSHPGHLLFDLLPSARRYRAATTRTDRHKNSFFPQAIYLLNS</sequence>
<comment type="caution">
    <text evidence="3">The sequence shown here is derived from an EMBL/GenBank/DDBJ whole genome shotgun (WGS) entry which is preliminary data.</text>
</comment>
<feature type="domain" description="Reverse transcriptase" evidence="2">
    <location>
        <begin position="266"/>
        <end position="532"/>
    </location>
</feature>
<evidence type="ECO:0000256" key="1">
    <source>
        <dbReference type="SAM" id="MobiDB-lite"/>
    </source>
</evidence>
<dbReference type="Proteomes" id="UP001274896">
    <property type="component" value="Unassembled WGS sequence"/>
</dbReference>
<dbReference type="SUPFAM" id="SSF56672">
    <property type="entry name" value="DNA/RNA polymerases"/>
    <property type="match status" value="1"/>
</dbReference>
<feature type="region of interest" description="Disordered" evidence="1">
    <location>
        <begin position="197"/>
        <end position="219"/>
    </location>
</feature>
<name>A0AAE0PX21_9TELE</name>
<protein>
    <recommendedName>
        <fullName evidence="2">Reverse transcriptase domain-containing protein</fullName>
    </recommendedName>
</protein>